<dbReference type="GO" id="GO:0016491">
    <property type="term" value="F:oxidoreductase activity"/>
    <property type="evidence" value="ECO:0007669"/>
    <property type="project" value="UniProtKB-KW"/>
</dbReference>
<dbReference type="InterPro" id="IPR006140">
    <property type="entry name" value="D-isomer_DH_NAD-bd"/>
</dbReference>
<evidence type="ECO:0000256" key="2">
    <source>
        <dbReference type="ARBA" id="ARBA00023027"/>
    </source>
</evidence>
<dbReference type="Proteomes" id="UP000293142">
    <property type="component" value="Unassembled WGS sequence"/>
</dbReference>
<dbReference type="Pfam" id="PF02826">
    <property type="entry name" value="2-Hacid_dh_C"/>
    <property type="match status" value="1"/>
</dbReference>
<keyword evidence="1" id="KW-0560">Oxidoreductase</keyword>
<dbReference type="PANTHER" id="PTHR43333:SF1">
    <property type="entry name" value="D-ISOMER SPECIFIC 2-HYDROXYACID DEHYDROGENASE NAD-BINDING DOMAIN-CONTAINING PROTEIN"/>
    <property type="match status" value="1"/>
</dbReference>
<dbReference type="RefSeq" id="WP_131012817.1">
    <property type="nucleotide sequence ID" value="NZ_SIRE01000005.1"/>
</dbReference>
<protein>
    <submittedName>
        <fullName evidence="4">D-2-hydroxyacid dehydrogenase</fullName>
    </submittedName>
</protein>
<organism evidence="4 5">
    <name type="scientific">Paenibacillus thalictri</name>
    <dbReference type="NCBI Taxonomy" id="2527873"/>
    <lineage>
        <taxon>Bacteria</taxon>
        <taxon>Bacillati</taxon>
        <taxon>Bacillota</taxon>
        <taxon>Bacilli</taxon>
        <taxon>Bacillales</taxon>
        <taxon>Paenibacillaceae</taxon>
        <taxon>Paenibacillus</taxon>
    </lineage>
</organism>
<evidence type="ECO:0000313" key="5">
    <source>
        <dbReference type="Proteomes" id="UP000293142"/>
    </source>
</evidence>
<name>A0A4Q9DVT7_9BACL</name>
<dbReference type="SUPFAM" id="SSF51735">
    <property type="entry name" value="NAD(P)-binding Rossmann-fold domains"/>
    <property type="match status" value="1"/>
</dbReference>
<dbReference type="GO" id="GO:0051287">
    <property type="term" value="F:NAD binding"/>
    <property type="evidence" value="ECO:0007669"/>
    <property type="project" value="InterPro"/>
</dbReference>
<keyword evidence="2" id="KW-0520">NAD</keyword>
<keyword evidence="5" id="KW-1185">Reference proteome</keyword>
<comment type="caution">
    <text evidence="4">The sequence shown here is derived from an EMBL/GenBank/DDBJ whole genome shotgun (WGS) entry which is preliminary data.</text>
</comment>
<dbReference type="PANTHER" id="PTHR43333">
    <property type="entry name" value="2-HACID_DH_C DOMAIN-CONTAINING PROTEIN"/>
    <property type="match status" value="1"/>
</dbReference>
<evidence type="ECO:0000259" key="3">
    <source>
        <dbReference type="Pfam" id="PF02826"/>
    </source>
</evidence>
<proteinExistence type="predicted"/>
<evidence type="ECO:0000313" key="4">
    <source>
        <dbReference type="EMBL" id="TBL80404.1"/>
    </source>
</evidence>
<reference evidence="4 5" key="1">
    <citation type="submission" date="2019-02" db="EMBL/GenBank/DDBJ databases">
        <title>Paenibacillus sp. nov., isolated from surface-sterilized tissue of Thalictrum simplex L.</title>
        <authorList>
            <person name="Tuo L."/>
        </authorList>
    </citation>
    <scope>NUCLEOTIDE SEQUENCE [LARGE SCALE GENOMIC DNA]</scope>
    <source>
        <strain evidence="4 5">N2SHLJ1</strain>
    </source>
</reference>
<dbReference type="InterPro" id="IPR036291">
    <property type="entry name" value="NAD(P)-bd_dom_sf"/>
</dbReference>
<accession>A0A4Q9DVT7</accession>
<sequence length="311" mass="34270">MDIHRILVTGRLYREMGEILSDSSPDREYRFIAEDQVTFADYDWADAFVAFKPAANFHFGQLKWIHALGAGVDAFLSLPNWKEDVVLTRTTGDFGQKIGEYCLSYILADSQHHALFRRQQSDTLWKQAVPTPSNRLVAVVYGTGSVGRQVAKVLSLLNVTVYGVSLSGTPHPHFQHVCKPDEAAGLLAEADWVINTLPLTADTQGLFQETLFARMIQCGFINAGRGASVNEPALLQALQAGHVKCAVLDVFAEEPLRKESALWSHPGVIVTPHISAVTSTEEAVQTFICTLAEMERGNTDLPGLVDRTRGY</sequence>
<gene>
    <name evidence="4" type="ORF">EYB31_08290</name>
</gene>
<feature type="domain" description="D-isomer specific 2-hydroxyacid dehydrogenase NAD-binding" evidence="3">
    <location>
        <begin position="104"/>
        <end position="275"/>
    </location>
</feature>
<dbReference type="AlphaFoldDB" id="A0A4Q9DVT7"/>
<dbReference type="EMBL" id="SIRE01000005">
    <property type="protein sequence ID" value="TBL80404.1"/>
    <property type="molecule type" value="Genomic_DNA"/>
</dbReference>
<dbReference type="CDD" id="cd05300">
    <property type="entry name" value="2-Hacid_dh_1"/>
    <property type="match status" value="1"/>
</dbReference>
<dbReference type="OrthoDB" id="9805416at2"/>
<evidence type="ECO:0000256" key="1">
    <source>
        <dbReference type="ARBA" id="ARBA00023002"/>
    </source>
</evidence>
<dbReference type="Gene3D" id="3.40.50.720">
    <property type="entry name" value="NAD(P)-binding Rossmann-like Domain"/>
    <property type="match status" value="2"/>
</dbReference>